<dbReference type="EMBL" id="CP060731">
    <property type="protein sequence ID" value="QNN76961.1"/>
    <property type="molecule type" value="Genomic_DNA"/>
</dbReference>
<evidence type="ECO:0000256" key="3">
    <source>
        <dbReference type="SAM" id="SignalP"/>
    </source>
</evidence>
<dbReference type="InterPro" id="IPR000073">
    <property type="entry name" value="AB_hydrolase_1"/>
</dbReference>
<keyword evidence="3" id="KW-0732">Signal</keyword>
<dbReference type="SUPFAM" id="SSF53474">
    <property type="entry name" value="alpha/beta-Hydrolases"/>
    <property type="match status" value="1"/>
</dbReference>
<dbReference type="RefSeq" id="WP_187572674.1">
    <property type="nucleotide sequence ID" value="NZ_CP060731.1"/>
</dbReference>
<dbReference type="Pfam" id="PF00561">
    <property type="entry name" value="Abhydrolase_1"/>
    <property type="match status" value="1"/>
</dbReference>
<evidence type="ECO:0000256" key="2">
    <source>
        <dbReference type="ARBA" id="ARBA00022801"/>
    </source>
</evidence>
<dbReference type="PANTHER" id="PTHR43798">
    <property type="entry name" value="MONOACYLGLYCEROL LIPASE"/>
    <property type="match status" value="1"/>
</dbReference>
<evidence type="ECO:0000313" key="6">
    <source>
        <dbReference type="Proteomes" id="UP000515838"/>
    </source>
</evidence>
<dbReference type="GeneID" id="81472011"/>
<dbReference type="PANTHER" id="PTHR43798:SF33">
    <property type="entry name" value="HYDROLASE, PUTATIVE (AFU_ORTHOLOGUE AFUA_2G14860)-RELATED"/>
    <property type="match status" value="1"/>
</dbReference>
<evidence type="ECO:0000313" key="5">
    <source>
        <dbReference type="EMBL" id="QNN76961.1"/>
    </source>
</evidence>
<name>A0A7G9TA36_PSEMX</name>
<dbReference type="AlphaFoldDB" id="A0A7G9TA36"/>
<keyword evidence="2 5" id="KW-0378">Hydrolase</keyword>
<feature type="domain" description="AB hydrolase-1" evidence="4">
    <location>
        <begin position="71"/>
        <end position="341"/>
    </location>
</feature>
<dbReference type="InterPro" id="IPR002410">
    <property type="entry name" value="Peptidase_S33"/>
</dbReference>
<dbReference type="GO" id="GO:0016020">
    <property type="term" value="C:membrane"/>
    <property type="evidence" value="ECO:0007669"/>
    <property type="project" value="TreeGrafter"/>
</dbReference>
<sequence length="360" mass="39929">MKRWLRWLFRAAGACLALLALAVSAVYLVPVHPTVAPIQPRADTQYWRMQGGYRIAYTKLAPPADVPRAMPVVFLHGGPGGYVHSSVIRALRPLADAGHEVYLYDQHGSGLSDRLLHPKDSGFNDQIDDLREIIFRHLGTRRVALIGHSHGARVAAYYAARYPGTVTRLVLSAPGNLEPAQYDDQGRAVVESRFPVPEALDFRPPDAEQYRRDTALSAMPPKVILAQAIAMAFNVKTVSDTEADAALNTLAARFTRNMVCDPRNVQPEEGGAGLYVRTGANWFGDVADPRPQMRRFPGNVLVLQGQCDFMPYAEAYEYVDLFPNARYRFVAGAGHILWWEQPEAYAQAIEAFLAEDARTP</sequence>
<evidence type="ECO:0000256" key="1">
    <source>
        <dbReference type="ARBA" id="ARBA00010088"/>
    </source>
</evidence>
<comment type="similarity">
    <text evidence="1">Belongs to the peptidase S33 family.</text>
</comment>
<dbReference type="InterPro" id="IPR029058">
    <property type="entry name" value="AB_hydrolase_fold"/>
</dbReference>
<dbReference type="GO" id="GO:0006508">
    <property type="term" value="P:proteolysis"/>
    <property type="evidence" value="ECO:0007669"/>
    <property type="project" value="InterPro"/>
</dbReference>
<protein>
    <submittedName>
        <fullName evidence="5">Alpha/beta fold hydrolase</fullName>
    </submittedName>
</protein>
<dbReference type="Gene3D" id="3.40.50.1820">
    <property type="entry name" value="alpha/beta hydrolase"/>
    <property type="match status" value="1"/>
</dbReference>
<dbReference type="PRINTS" id="PR00793">
    <property type="entry name" value="PROAMNOPTASE"/>
</dbReference>
<feature type="chain" id="PRO_5028823230" evidence="3">
    <location>
        <begin position="26"/>
        <end position="360"/>
    </location>
</feature>
<dbReference type="GO" id="GO:0008233">
    <property type="term" value="F:peptidase activity"/>
    <property type="evidence" value="ECO:0007669"/>
    <property type="project" value="InterPro"/>
</dbReference>
<feature type="signal peptide" evidence="3">
    <location>
        <begin position="1"/>
        <end position="25"/>
    </location>
</feature>
<organism evidence="5 6">
    <name type="scientific">Pseudoxanthomonas mexicana</name>
    <dbReference type="NCBI Taxonomy" id="128785"/>
    <lineage>
        <taxon>Bacteria</taxon>
        <taxon>Pseudomonadati</taxon>
        <taxon>Pseudomonadota</taxon>
        <taxon>Gammaproteobacteria</taxon>
        <taxon>Lysobacterales</taxon>
        <taxon>Lysobacteraceae</taxon>
        <taxon>Pseudoxanthomonas</taxon>
    </lineage>
</organism>
<reference evidence="5 6" key="1">
    <citation type="submission" date="2020-08" db="EMBL/GenBank/DDBJ databases">
        <title>Streptomycin Non-resistant strain, P. mexicana.</title>
        <authorList>
            <person name="Ganesh-Kumar S."/>
            <person name="Zhe T."/>
            <person name="Yu Z."/>
            <person name="Min Y."/>
        </authorList>
    </citation>
    <scope>NUCLEOTIDE SEQUENCE [LARGE SCALE GENOMIC DNA]</scope>
    <source>
        <strain evidence="5 6">GTZY2</strain>
    </source>
</reference>
<dbReference type="Proteomes" id="UP000515838">
    <property type="component" value="Chromosome"/>
</dbReference>
<dbReference type="InterPro" id="IPR050266">
    <property type="entry name" value="AB_hydrolase_sf"/>
</dbReference>
<proteinExistence type="inferred from homology"/>
<gene>
    <name evidence="5" type="ORF">IAE60_13590</name>
</gene>
<accession>A0A7G9TA36</accession>
<evidence type="ECO:0000259" key="4">
    <source>
        <dbReference type="Pfam" id="PF00561"/>
    </source>
</evidence>